<keyword evidence="5 6" id="KW-0472">Membrane</keyword>
<evidence type="ECO:0000256" key="4">
    <source>
        <dbReference type="ARBA" id="ARBA00022989"/>
    </source>
</evidence>
<evidence type="ECO:0000256" key="2">
    <source>
        <dbReference type="ARBA" id="ARBA00022481"/>
    </source>
</evidence>
<keyword evidence="8" id="KW-1185">Reference proteome</keyword>
<sequence>MPNAPLSYLPPTNTGSSRQAGFSLIELMVVVAIIAILAAIAIPGYQDYIVRSRLTEATSLLAAKRVQVEQFYDNNRTYVNAPGCADDATSSKSFTFSCANVAANTYRLEATGKSTMSGFTLRIDQDNNRSTPSAGSGWSANNNCWVTKKDGSC</sequence>
<dbReference type="InterPro" id="IPR045584">
    <property type="entry name" value="Pilin-like"/>
</dbReference>
<dbReference type="PANTHER" id="PTHR30093:SF44">
    <property type="entry name" value="TYPE II SECRETION SYSTEM CORE PROTEIN G"/>
    <property type="match status" value="1"/>
</dbReference>
<keyword evidence="2" id="KW-0488">Methylation</keyword>
<evidence type="ECO:0000256" key="1">
    <source>
        <dbReference type="ARBA" id="ARBA00004167"/>
    </source>
</evidence>
<protein>
    <submittedName>
        <fullName evidence="7">Type IV pilus assembly protein PilE</fullName>
    </submittedName>
</protein>
<dbReference type="PROSITE" id="PS00409">
    <property type="entry name" value="PROKAR_NTER_METHYL"/>
    <property type="match status" value="1"/>
</dbReference>
<dbReference type="PANTHER" id="PTHR30093">
    <property type="entry name" value="GENERAL SECRETION PATHWAY PROTEIN G"/>
    <property type="match status" value="1"/>
</dbReference>
<dbReference type="EMBL" id="SHKM01000001">
    <property type="protein sequence ID" value="RZT90678.1"/>
    <property type="molecule type" value="Genomic_DNA"/>
</dbReference>
<gene>
    <name evidence="7" type="ORF">EV678_1498</name>
</gene>
<dbReference type="Proteomes" id="UP000292136">
    <property type="component" value="Unassembled WGS sequence"/>
</dbReference>
<comment type="subcellular location">
    <subcellularLocation>
        <location evidence="1">Membrane</location>
        <topology evidence="1">Single-pass membrane protein</topology>
    </subcellularLocation>
</comment>
<dbReference type="Gene3D" id="3.30.700.10">
    <property type="entry name" value="Glycoprotein, Type 4 Pilin"/>
    <property type="match status" value="1"/>
</dbReference>
<comment type="caution">
    <text evidence="7">The sequence shown here is derived from an EMBL/GenBank/DDBJ whole genome shotgun (WGS) entry which is preliminary data.</text>
</comment>
<dbReference type="SUPFAM" id="SSF54523">
    <property type="entry name" value="Pili subunits"/>
    <property type="match status" value="1"/>
</dbReference>
<organism evidence="7 8">
    <name type="scientific">Azospira oryzae</name>
    <dbReference type="NCBI Taxonomy" id="146939"/>
    <lineage>
        <taxon>Bacteria</taxon>
        <taxon>Pseudomonadati</taxon>
        <taxon>Pseudomonadota</taxon>
        <taxon>Betaproteobacteria</taxon>
        <taxon>Rhodocyclales</taxon>
        <taxon>Rhodocyclaceae</taxon>
        <taxon>Azospira</taxon>
    </lineage>
</organism>
<evidence type="ECO:0000256" key="5">
    <source>
        <dbReference type="ARBA" id="ARBA00023136"/>
    </source>
</evidence>
<dbReference type="InterPro" id="IPR012902">
    <property type="entry name" value="N_methyl_site"/>
</dbReference>
<name>A0ABY0ISW4_9RHOO</name>
<keyword evidence="4 6" id="KW-1133">Transmembrane helix</keyword>
<evidence type="ECO:0000256" key="6">
    <source>
        <dbReference type="SAM" id="Phobius"/>
    </source>
</evidence>
<evidence type="ECO:0000256" key="3">
    <source>
        <dbReference type="ARBA" id="ARBA00022692"/>
    </source>
</evidence>
<evidence type="ECO:0000313" key="7">
    <source>
        <dbReference type="EMBL" id="RZT90678.1"/>
    </source>
</evidence>
<dbReference type="Pfam" id="PF16732">
    <property type="entry name" value="ComP_DUS"/>
    <property type="match status" value="1"/>
</dbReference>
<dbReference type="RefSeq" id="WP_014238495.1">
    <property type="nucleotide sequence ID" value="NZ_SHKM01000001.1"/>
</dbReference>
<proteinExistence type="predicted"/>
<keyword evidence="3 6" id="KW-0812">Transmembrane</keyword>
<evidence type="ECO:0000313" key="8">
    <source>
        <dbReference type="Proteomes" id="UP000292136"/>
    </source>
</evidence>
<dbReference type="InterPro" id="IPR031982">
    <property type="entry name" value="PilE-like"/>
</dbReference>
<feature type="transmembrane region" description="Helical" evidence="6">
    <location>
        <begin position="20"/>
        <end position="45"/>
    </location>
</feature>
<dbReference type="NCBIfam" id="TIGR02532">
    <property type="entry name" value="IV_pilin_GFxxxE"/>
    <property type="match status" value="1"/>
</dbReference>
<reference evidence="7 8" key="1">
    <citation type="submission" date="2019-02" db="EMBL/GenBank/DDBJ databases">
        <title>Genomic Encyclopedia of Type Strains, Phase IV (KMG-IV): sequencing the most valuable type-strain genomes for metagenomic binning, comparative biology and taxonomic classification.</title>
        <authorList>
            <person name="Goeker M."/>
        </authorList>
    </citation>
    <scope>NUCLEOTIDE SEQUENCE [LARGE SCALE GENOMIC DNA]</scope>
    <source>
        <strain evidence="7 8">DSM 21223</strain>
    </source>
</reference>
<accession>A0ABY0ISW4</accession>
<dbReference type="Pfam" id="PF07963">
    <property type="entry name" value="N_methyl"/>
    <property type="match status" value="1"/>
</dbReference>